<evidence type="ECO:0000256" key="10">
    <source>
        <dbReference type="PROSITE-ProRule" id="PRU10141"/>
    </source>
</evidence>
<dbReference type="PANTHER" id="PTHR24418">
    <property type="entry name" value="TYROSINE-PROTEIN KINASE"/>
    <property type="match status" value="1"/>
</dbReference>
<dbReference type="InterPro" id="IPR001245">
    <property type="entry name" value="Ser-Thr/Tyr_kinase_cat_dom"/>
</dbReference>
<comment type="similarity">
    <text evidence="11">Belongs to the protein kinase superfamily. Tyr protein kinase family.</text>
</comment>
<dbReference type="SMART" id="SM00219">
    <property type="entry name" value="TyrKc"/>
    <property type="match status" value="1"/>
</dbReference>
<keyword evidence="3 10" id="KW-0547">Nucleotide-binding</keyword>
<evidence type="ECO:0000256" key="5">
    <source>
        <dbReference type="ARBA" id="ARBA00022840"/>
    </source>
</evidence>
<reference evidence="16 17" key="1">
    <citation type="submission" date="2021-04" db="EMBL/GenBank/DDBJ databases">
        <authorList>
            <person name="Bliznina A."/>
        </authorList>
    </citation>
    <scope>NUCLEOTIDE SEQUENCE [LARGE SCALE GENOMIC DNA]</scope>
</reference>
<evidence type="ECO:0000259" key="15">
    <source>
        <dbReference type="PROSITE" id="PS50011"/>
    </source>
</evidence>
<dbReference type="Pfam" id="PF00018">
    <property type="entry name" value="SH3_1"/>
    <property type="match status" value="1"/>
</dbReference>
<dbReference type="InterPro" id="IPR000980">
    <property type="entry name" value="SH2"/>
</dbReference>
<dbReference type="EC" id="2.7.10.2" evidence="11"/>
<dbReference type="InterPro" id="IPR001452">
    <property type="entry name" value="SH3_domain"/>
</dbReference>
<dbReference type="PROSITE" id="PS50011">
    <property type="entry name" value="PROTEIN_KINASE_DOM"/>
    <property type="match status" value="1"/>
</dbReference>
<sequence length="519" mass="59436">MGICYSLDNQEEGRPTSQANQQNRAYSTKIPTKARPDLPTYIALYSYHARTEDDLSFEQGDHLRILDNTRGAWWLAELLLSKNHIGQQGYIPSNFVAKLNSNESHLWYVGRIPRQAAERQLMNNHNSIGSFLIRESESRQGDFSLSVRDVDDVKPLIFLYFSLLIYKTAAYKQGLTSSEHYKIRKLDGNSGVYIAKRVVFPNLQLLVQYYQSNADGLCCQLTSSVAQTENAPITEGLSYRDEWEIPREQLTLHREIGSGQFGCVYEGQWNGTHQVAIKQLKKGMMDSQDFLREAKIMKELKHPRLIQLYAVVTVSEPILIVTELMPNGALNKFLQTPVGQTLSQMELMSMAEMVADGMSYLESKNFIHRDLAARNILVGNHNICKVADFGLTRVMVGADDYQPRDHQARLPIKWLAPEAAHYNRFSTKSDVWAFGIVLMEIITRGRVPYPGMSNTEVLEKIQIGYRMPKPIDCPEHLYNIMLECWQSQPEKRPTFETLMWQLEDGAPESGYREAEMFMR</sequence>
<dbReference type="PROSITE" id="PS50001">
    <property type="entry name" value="SH2"/>
    <property type="match status" value="1"/>
</dbReference>
<proteinExistence type="inferred from homology"/>
<evidence type="ECO:0000256" key="6">
    <source>
        <dbReference type="ARBA" id="ARBA00023137"/>
    </source>
</evidence>
<dbReference type="InterPro" id="IPR008266">
    <property type="entry name" value="Tyr_kinase_AS"/>
</dbReference>
<dbReference type="SUPFAM" id="SSF50044">
    <property type="entry name" value="SH3-domain"/>
    <property type="match status" value="1"/>
</dbReference>
<feature type="binding site" evidence="10">
    <location>
        <position position="278"/>
    </location>
    <ligand>
        <name>ATP</name>
        <dbReference type="ChEBI" id="CHEBI:30616"/>
    </ligand>
</feature>
<evidence type="ECO:0000256" key="7">
    <source>
        <dbReference type="ARBA" id="ARBA00051245"/>
    </source>
</evidence>
<evidence type="ECO:0000256" key="4">
    <source>
        <dbReference type="ARBA" id="ARBA00022777"/>
    </source>
</evidence>
<gene>
    <name evidence="16" type="ORF">OKIOD_LOCUS8352</name>
</gene>
<comment type="catalytic activity">
    <reaction evidence="7 11">
        <text>L-tyrosyl-[protein] + ATP = O-phospho-L-tyrosyl-[protein] + ADP + H(+)</text>
        <dbReference type="Rhea" id="RHEA:10596"/>
        <dbReference type="Rhea" id="RHEA-COMP:10136"/>
        <dbReference type="Rhea" id="RHEA-COMP:20101"/>
        <dbReference type="ChEBI" id="CHEBI:15378"/>
        <dbReference type="ChEBI" id="CHEBI:30616"/>
        <dbReference type="ChEBI" id="CHEBI:46858"/>
        <dbReference type="ChEBI" id="CHEBI:61978"/>
        <dbReference type="ChEBI" id="CHEBI:456216"/>
        <dbReference type="EC" id="2.7.10.2"/>
    </reaction>
</comment>
<dbReference type="SMART" id="SM00326">
    <property type="entry name" value="SH3"/>
    <property type="match status" value="1"/>
</dbReference>
<feature type="domain" description="SH3" evidence="14">
    <location>
        <begin position="36"/>
        <end position="101"/>
    </location>
</feature>
<evidence type="ECO:0000256" key="8">
    <source>
        <dbReference type="PROSITE-ProRule" id="PRU00191"/>
    </source>
</evidence>
<feature type="domain" description="SH2" evidence="13">
    <location>
        <begin position="107"/>
        <end position="225"/>
    </location>
</feature>
<dbReference type="InterPro" id="IPR036028">
    <property type="entry name" value="SH3-like_dom_sf"/>
</dbReference>
<dbReference type="Gene3D" id="3.30.200.20">
    <property type="entry name" value="Phosphorylase Kinase, domain 1"/>
    <property type="match status" value="1"/>
</dbReference>
<dbReference type="Pfam" id="PF07714">
    <property type="entry name" value="PK_Tyr_Ser-Thr"/>
    <property type="match status" value="1"/>
</dbReference>
<dbReference type="SUPFAM" id="SSF56112">
    <property type="entry name" value="Protein kinase-like (PK-like)"/>
    <property type="match status" value="1"/>
</dbReference>
<evidence type="ECO:0000259" key="13">
    <source>
        <dbReference type="PROSITE" id="PS50001"/>
    </source>
</evidence>
<evidence type="ECO:0000256" key="2">
    <source>
        <dbReference type="ARBA" id="ARBA00022679"/>
    </source>
</evidence>
<dbReference type="PROSITE" id="PS00109">
    <property type="entry name" value="PROTEIN_KINASE_TYR"/>
    <property type="match status" value="1"/>
</dbReference>
<evidence type="ECO:0000256" key="3">
    <source>
        <dbReference type="ARBA" id="ARBA00022741"/>
    </source>
</evidence>
<dbReference type="PROSITE" id="PS00107">
    <property type="entry name" value="PROTEIN_KINASE_ATP"/>
    <property type="match status" value="1"/>
</dbReference>
<evidence type="ECO:0000256" key="1">
    <source>
        <dbReference type="ARBA" id="ARBA00022443"/>
    </source>
</evidence>
<dbReference type="InterPro" id="IPR011009">
    <property type="entry name" value="Kinase-like_dom_sf"/>
</dbReference>
<keyword evidence="5 10" id="KW-0067">ATP-binding</keyword>
<keyword evidence="8" id="KW-0727">SH2 domain</keyword>
<keyword evidence="1 9" id="KW-0728">SH3 domain</keyword>
<organism evidence="16 17">
    <name type="scientific">Oikopleura dioica</name>
    <name type="common">Tunicate</name>
    <dbReference type="NCBI Taxonomy" id="34765"/>
    <lineage>
        <taxon>Eukaryota</taxon>
        <taxon>Metazoa</taxon>
        <taxon>Chordata</taxon>
        <taxon>Tunicata</taxon>
        <taxon>Appendicularia</taxon>
        <taxon>Copelata</taxon>
        <taxon>Oikopleuridae</taxon>
        <taxon>Oikopleura</taxon>
    </lineage>
</organism>
<dbReference type="EMBL" id="OU015569">
    <property type="protein sequence ID" value="CAG5099997.1"/>
    <property type="molecule type" value="Genomic_DNA"/>
</dbReference>
<feature type="region of interest" description="Disordered" evidence="12">
    <location>
        <begin position="7"/>
        <end position="28"/>
    </location>
</feature>
<dbReference type="Pfam" id="PF00017">
    <property type="entry name" value="SH2"/>
    <property type="match status" value="1"/>
</dbReference>
<dbReference type="InterPro" id="IPR050198">
    <property type="entry name" value="Non-receptor_tyrosine_kinases"/>
</dbReference>
<keyword evidence="2 11" id="KW-0808">Transferase</keyword>
<dbReference type="PRINTS" id="PR00109">
    <property type="entry name" value="TYRKINASE"/>
</dbReference>
<dbReference type="InterPro" id="IPR036860">
    <property type="entry name" value="SH2_dom_sf"/>
</dbReference>
<dbReference type="CDD" id="cd11845">
    <property type="entry name" value="SH3_Src_like"/>
    <property type="match status" value="1"/>
</dbReference>
<keyword evidence="4 11" id="KW-0418">Kinase</keyword>
<evidence type="ECO:0000256" key="11">
    <source>
        <dbReference type="RuleBase" id="RU362096"/>
    </source>
</evidence>
<protein>
    <recommendedName>
        <fullName evidence="11">Tyrosine-protein kinase</fullName>
        <ecNumber evidence="11">2.7.10.2</ecNumber>
    </recommendedName>
</protein>
<evidence type="ECO:0000313" key="16">
    <source>
        <dbReference type="EMBL" id="CAG5099997.1"/>
    </source>
</evidence>
<dbReference type="Gene3D" id="3.30.505.10">
    <property type="entry name" value="SH2 domain"/>
    <property type="match status" value="1"/>
</dbReference>
<dbReference type="PROSITE" id="PS50002">
    <property type="entry name" value="SH3"/>
    <property type="match status" value="1"/>
</dbReference>
<dbReference type="SUPFAM" id="SSF55550">
    <property type="entry name" value="SH2 domain"/>
    <property type="match status" value="1"/>
</dbReference>
<dbReference type="InterPro" id="IPR000719">
    <property type="entry name" value="Prot_kinase_dom"/>
</dbReference>
<dbReference type="Gene3D" id="1.10.510.10">
    <property type="entry name" value="Transferase(Phosphotransferase) domain 1"/>
    <property type="match status" value="1"/>
</dbReference>
<keyword evidence="17" id="KW-1185">Reference proteome</keyword>
<evidence type="ECO:0000256" key="12">
    <source>
        <dbReference type="SAM" id="MobiDB-lite"/>
    </source>
</evidence>
<feature type="domain" description="Protein kinase" evidence="15">
    <location>
        <begin position="250"/>
        <end position="518"/>
    </location>
</feature>
<dbReference type="Proteomes" id="UP001158576">
    <property type="component" value="Chromosome XSR"/>
</dbReference>
<keyword evidence="6 11" id="KW-0829">Tyrosine-protein kinase</keyword>
<dbReference type="SMART" id="SM00252">
    <property type="entry name" value="SH2"/>
    <property type="match status" value="1"/>
</dbReference>
<name>A0ABN7SH90_OIKDI</name>
<accession>A0ABN7SH90</accession>
<dbReference type="Gene3D" id="2.30.30.40">
    <property type="entry name" value="SH3 Domains"/>
    <property type="match status" value="1"/>
</dbReference>
<dbReference type="InterPro" id="IPR020635">
    <property type="entry name" value="Tyr_kinase_cat_dom"/>
</dbReference>
<dbReference type="PRINTS" id="PR00452">
    <property type="entry name" value="SH3DOMAIN"/>
</dbReference>
<dbReference type="PRINTS" id="PR00401">
    <property type="entry name" value="SH2DOMAIN"/>
</dbReference>
<evidence type="ECO:0000256" key="9">
    <source>
        <dbReference type="PROSITE-ProRule" id="PRU00192"/>
    </source>
</evidence>
<evidence type="ECO:0000313" key="17">
    <source>
        <dbReference type="Proteomes" id="UP001158576"/>
    </source>
</evidence>
<dbReference type="InterPro" id="IPR017441">
    <property type="entry name" value="Protein_kinase_ATP_BS"/>
</dbReference>
<evidence type="ECO:0000259" key="14">
    <source>
        <dbReference type="PROSITE" id="PS50002"/>
    </source>
</evidence>
<feature type="compositionally biased region" description="Polar residues" evidence="12">
    <location>
        <begin position="15"/>
        <end position="28"/>
    </location>
</feature>